<feature type="coiled-coil region" evidence="1">
    <location>
        <begin position="8"/>
        <end position="42"/>
    </location>
</feature>
<feature type="compositionally biased region" description="Acidic residues" evidence="2">
    <location>
        <begin position="86"/>
        <end position="101"/>
    </location>
</feature>
<dbReference type="EMBL" id="NJHN03000065">
    <property type="protein sequence ID" value="KAH9418166.1"/>
    <property type="molecule type" value="Genomic_DNA"/>
</dbReference>
<evidence type="ECO:0000256" key="2">
    <source>
        <dbReference type="SAM" id="MobiDB-lite"/>
    </source>
</evidence>
<feature type="region of interest" description="Disordered" evidence="2">
    <location>
        <begin position="78"/>
        <end position="106"/>
    </location>
</feature>
<evidence type="ECO:0000313" key="3">
    <source>
        <dbReference type="EMBL" id="KAH9418166.1"/>
    </source>
</evidence>
<proteinExistence type="predicted"/>
<evidence type="ECO:0000256" key="1">
    <source>
        <dbReference type="SAM" id="Coils"/>
    </source>
</evidence>
<keyword evidence="4" id="KW-1185">Reference proteome</keyword>
<protein>
    <submittedName>
        <fullName evidence="3">Uncharacterized protein</fullName>
    </submittedName>
</protein>
<comment type="caution">
    <text evidence="3">The sequence shown here is derived from an EMBL/GenBank/DDBJ whole genome shotgun (WGS) entry which is preliminary data.</text>
</comment>
<reference evidence="3 4" key="2">
    <citation type="journal article" date="2022" name="Mol. Biol. Evol.">
        <title>Comparative Genomics Reveals Insights into the Divergent Evolution of Astigmatic Mites and Household Pest Adaptations.</title>
        <authorList>
            <person name="Xiong Q."/>
            <person name="Wan A.T."/>
            <person name="Liu X."/>
            <person name="Fung C.S."/>
            <person name="Xiao X."/>
            <person name="Malainual N."/>
            <person name="Hou J."/>
            <person name="Wang L."/>
            <person name="Wang M."/>
            <person name="Yang K.Y."/>
            <person name="Cui Y."/>
            <person name="Leung E.L."/>
            <person name="Nong W."/>
            <person name="Shin S.K."/>
            <person name="Au S.W."/>
            <person name="Jeong K.Y."/>
            <person name="Chew F.T."/>
            <person name="Hui J.H."/>
            <person name="Leung T.F."/>
            <person name="Tungtrongchitr A."/>
            <person name="Zhong N."/>
            <person name="Liu Z."/>
            <person name="Tsui S.K."/>
        </authorList>
    </citation>
    <scope>NUCLEOTIDE SEQUENCE [LARGE SCALE GENOMIC DNA]</scope>
    <source>
        <strain evidence="3">Derp</strain>
    </source>
</reference>
<evidence type="ECO:0000313" key="4">
    <source>
        <dbReference type="Proteomes" id="UP000887458"/>
    </source>
</evidence>
<sequence length="118" mass="13923">MVSIQNKRRKLLNELEKIDLILNDLSQQRKLLEDRLQQVYCRKYLPPQPIAGDDIASDDVVPSDIEIAEDCTESIRKELSTRRREDDDDEDEMDIDNDNETTDNKEKLRNLFAQLQQF</sequence>
<reference evidence="3 4" key="1">
    <citation type="journal article" date="2018" name="J. Allergy Clin. Immunol.">
        <title>High-quality assembly of Dermatophagoides pteronyssinus genome and transcriptome reveals a wide range of novel allergens.</title>
        <authorList>
            <person name="Liu X.Y."/>
            <person name="Yang K.Y."/>
            <person name="Wang M.Q."/>
            <person name="Kwok J.S."/>
            <person name="Zeng X."/>
            <person name="Yang Z."/>
            <person name="Xiao X.J."/>
            <person name="Lau C.P."/>
            <person name="Li Y."/>
            <person name="Huang Z.M."/>
            <person name="Ba J.G."/>
            <person name="Yim A.K."/>
            <person name="Ouyang C.Y."/>
            <person name="Ngai S.M."/>
            <person name="Chan T.F."/>
            <person name="Leung E.L."/>
            <person name="Liu L."/>
            <person name="Liu Z.G."/>
            <person name="Tsui S.K."/>
        </authorList>
    </citation>
    <scope>NUCLEOTIDE SEQUENCE [LARGE SCALE GENOMIC DNA]</scope>
    <source>
        <strain evidence="3">Derp</strain>
    </source>
</reference>
<gene>
    <name evidence="3" type="ORF">DERP_010719</name>
</gene>
<name>A0ABQ8J735_DERPT</name>
<accession>A0ABQ8J735</accession>
<organism evidence="3 4">
    <name type="scientific">Dermatophagoides pteronyssinus</name>
    <name type="common">European house dust mite</name>
    <dbReference type="NCBI Taxonomy" id="6956"/>
    <lineage>
        <taxon>Eukaryota</taxon>
        <taxon>Metazoa</taxon>
        <taxon>Ecdysozoa</taxon>
        <taxon>Arthropoda</taxon>
        <taxon>Chelicerata</taxon>
        <taxon>Arachnida</taxon>
        <taxon>Acari</taxon>
        <taxon>Acariformes</taxon>
        <taxon>Sarcoptiformes</taxon>
        <taxon>Astigmata</taxon>
        <taxon>Psoroptidia</taxon>
        <taxon>Analgoidea</taxon>
        <taxon>Pyroglyphidae</taxon>
        <taxon>Dermatophagoidinae</taxon>
        <taxon>Dermatophagoides</taxon>
    </lineage>
</organism>
<dbReference type="Proteomes" id="UP000887458">
    <property type="component" value="Unassembled WGS sequence"/>
</dbReference>
<keyword evidence="1" id="KW-0175">Coiled coil</keyword>